<evidence type="ECO:0000313" key="2">
    <source>
        <dbReference type="EMBL" id="KZN61241.1"/>
    </source>
</evidence>
<dbReference type="PROSITE" id="PS51257">
    <property type="entry name" value="PROKAR_LIPOPROTEIN"/>
    <property type="match status" value="1"/>
</dbReference>
<dbReference type="Gene3D" id="3.40.50.1820">
    <property type="entry name" value="alpha/beta hydrolase"/>
    <property type="match status" value="1"/>
</dbReference>
<proteinExistence type="predicted"/>
<dbReference type="RefSeq" id="WP_063382409.1">
    <property type="nucleotide sequence ID" value="NZ_AUXX01000045.1"/>
</dbReference>
<dbReference type="Pfam" id="PF12146">
    <property type="entry name" value="Hydrolase_4"/>
    <property type="match status" value="1"/>
</dbReference>
<name>A0A167JKA8_9GAMM</name>
<dbReference type="PATRIC" id="fig|1365257.3.peg.4121"/>
<protein>
    <recommendedName>
        <fullName evidence="1">Serine aminopeptidase S33 domain-containing protein</fullName>
    </recommendedName>
</protein>
<dbReference type="EMBL" id="AUXX01000045">
    <property type="protein sequence ID" value="KZN61241.1"/>
    <property type="molecule type" value="Genomic_DNA"/>
</dbReference>
<evidence type="ECO:0000259" key="1">
    <source>
        <dbReference type="Pfam" id="PF12146"/>
    </source>
</evidence>
<comment type="caution">
    <text evidence="2">The sequence shown here is derived from an EMBL/GenBank/DDBJ whole genome shotgun (WGS) entry which is preliminary data.</text>
</comment>
<dbReference type="AlphaFoldDB" id="A0A167JKA8"/>
<organism evidence="2 3">
    <name type="scientific">Pseudoalteromonas luteoviolacea S4060-1</name>
    <dbReference type="NCBI Taxonomy" id="1365257"/>
    <lineage>
        <taxon>Bacteria</taxon>
        <taxon>Pseudomonadati</taxon>
        <taxon>Pseudomonadota</taxon>
        <taxon>Gammaproteobacteria</taxon>
        <taxon>Alteromonadales</taxon>
        <taxon>Pseudoalteromonadaceae</taxon>
        <taxon>Pseudoalteromonas</taxon>
    </lineage>
</organism>
<evidence type="ECO:0000313" key="3">
    <source>
        <dbReference type="Proteomes" id="UP000076661"/>
    </source>
</evidence>
<dbReference type="Proteomes" id="UP000076661">
    <property type="component" value="Unassembled WGS sequence"/>
</dbReference>
<dbReference type="SUPFAM" id="SSF53474">
    <property type="entry name" value="alpha/beta-Hydrolases"/>
    <property type="match status" value="1"/>
</dbReference>
<feature type="domain" description="Serine aminopeptidase S33" evidence="1">
    <location>
        <begin position="79"/>
        <end position="199"/>
    </location>
</feature>
<dbReference type="InterPro" id="IPR029058">
    <property type="entry name" value="AB_hydrolase_fold"/>
</dbReference>
<dbReference type="InterPro" id="IPR022742">
    <property type="entry name" value="Hydrolase_4"/>
</dbReference>
<gene>
    <name evidence="2" type="ORF">N478_04050</name>
</gene>
<accession>A0A167JKA8</accession>
<dbReference type="PANTHER" id="PTHR12277">
    <property type="entry name" value="ALPHA/BETA HYDROLASE DOMAIN-CONTAINING PROTEIN"/>
    <property type="match status" value="1"/>
</dbReference>
<sequence>MKRIITTLSLSALLIGCTTQIKESDFIAQDESTIAYSKTFINDLNDRTPNHDVKPITLNVEDESIELNGLHLDNNKTTKTILYIPGNGMSVEDAAKNALINLAQYQFDIVIFDRRGLGATKGKASITNLIKDANLSYQFTKGQLGASTLIVHGFSLGSFVAAQVAKQQPIDGLIMEGSATNITEWVDEAMPWYTKVLFDVQVDKAFYTVDNKKVLQDTYKGPLLVIGGGKDEQTPIALTHGLFSASQSQNKQLVIADEAGHNNMFENEDVRTAYQTFLSHL</sequence>
<reference evidence="2 3" key="1">
    <citation type="submission" date="2013-07" db="EMBL/GenBank/DDBJ databases">
        <title>Comparative Genomic and Metabolomic Analysis of Twelve Strains of Pseudoalteromonas luteoviolacea.</title>
        <authorList>
            <person name="Vynne N.G."/>
            <person name="Mansson M."/>
            <person name="Gram L."/>
        </authorList>
    </citation>
    <scope>NUCLEOTIDE SEQUENCE [LARGE SCALE GENOMIC DNA]</scope>
    <source>
        <strain evidence="2 3">S4060-1</strain>
    </source>
</reference>